<dbReference type="OrthoDB" id="47007at2759"/>
<dbReference type="InterPro" id="IPR007219">
    <property type="entry name" value="XnlR_reg_dom"/>
</dbReference>
<feature type="domain" description="Zn(2)-C6 fungal-type" evidence="6">
    <location>
        <begin position="17"/>
        <end position="48"/>
    </location>
</feature>
<dbReference type="Gene3D" id="4.10.240.10">
    <property type="entry name" value="Zn(2)-C6 fungal-type DNA-binding domain"/>
    <property type="match status" value="1"/>
</dbReference>
<gene>
    <name evidence="7" type="ORF">NW755_009734</name>
</gene>
<keyword evidence="2" id="KW-0805">Transcription regulation</keyword>
<dbReference type="EMBL" id="JAOQAV010000030">
    <property type="protein sequence ID" value="KAJ4183245.1"/>
    <property type="molecule type" value="Genomic_DNA"/>
</dbReference>
<proteinExistence type="predicted"/>
<evidence type="ECO:0000256" key="1">
    <source>
        <dbReference type="ARBA" id="ARBA00022723"/>
    </source>
</evidence>
<dbReference type="CDD" id="cd12148">
    <property type="entry name" value="fungal_TF_MHR"/>
    <property type="match status" value="1"/>
</dbReference>
<dbReference type="CDD" id="cd00067">
    <property type="entry name" value="GAL4"/>
    <property type="match status" value="1"/>
</dbReference>
<sequence length="602" mass="66851">MPPRRVRGADRRRCAKACGSCKRRKERCDGLQPCGRCTTRGVSDQCSFVLLPPHSLRFQDIPAERNDPDPISKTPGRDPSSNNGPAPGALSSIDIPDPAYPHADSRPWALLDEVDVEHMDEDKERSGSGSGGGSSASAAIPELSGLVPDDHGKFVFIGDVANLSFLQVIRRIVRDSVRPCAFTEDPLQHAMVEATPPSTSNWLVDILDDTPARPRLEEAQYLLRWYFRAMSCVLNLFEELELDQSLSRWLEREPGTPSHEAQTAIFFLIFAIGAQTCPDDRESAAERCFNYGRFLTASIVMEDISIPTIQCNILITMYLLGASRRNAAFMYLGSAVRAAYALGIQRYDINKSFDRLEYLSRERLWKALRVLDLFMSASLSRTPSTHETRDTATDDDYSASNDLCAIFEDILTHIYPRRMISAGLLNKISQHRRDWSNKFASGLNTDDIQPSKFIKTAEGQNAPNIGLCHLKGAYYWTIMLLTRPFLVEIASRHAYERTRKAAGRPDNSSPSLESKQVLAVSCVYSAIRAVDLLSVVQTGGQVPKRLPFVVNSLFVASLVLGLAHFSDLDLVLPLGKSLCAARRLLGRFSAYDAVARRAVSNC</sequence>
<comment type="caution">
    <text evidence="7">The sequence shown here is derived from an EMBL/GenBank/DDBJ whole genome shotgun (WGS) entry which is preliminary data.</text>
</comment>
<dbReference type="SUPFAM" id="SSF57701">
    <property type="entry name" value="Zn2/Cys6 DNA-binding domain"/>
    <property type="match status" value="1"/>
</dbReference>
<dbReference type="SMART" id="SM00066">
    <property type="entry name" value="GAL4"/>
    <property type="match status" value="1"/>
</dbReference>
<dbReference type="SMART" id="SM00906">
    <property type="entry name" value="Fungal_trans"/>
    <property type="match status" value="1"/>
</dbReference>
<evidence type="ECO:0000256" key="2">
    <source>
        <dbReference type="ARBA" id="ARBA00023015"/>
    </source>
</evidence>
<evidence type="ECO:0000256" key="4">
    <source>
        <dbReference type="ARBA" id="ARBA00023242"/>
    </source>
</evidence>
<evidence type="ECO:0000256" key="5">
    <source>
        <dbReference type="SAM" id="MobiDB-lite"/>
    </source>
</evidence>
<keyword evidence="1" id="KW-0479">Metal-binding</keyword>
<keyword evidence="3" id="KW-0804">Transcription</keyword>
<dbReference type="GO" id="GO:0000978">
    <property type="term" value="F:RNA polymerase II cis-regulatory region sequence-specific DNA binding"/>
    <property type="evidence" value="ECO:0007669"/>
    <property type="project" value="TreeGrafter"/>
</dbReference>
<dbReference type="GO" id="GO:0006351">
    <property type="term" value="P:DNA-templated transcription"/>
    <property type="evidence" value="ECO:0007669"/>
    <property type="project" value="InterPro"/>
</dbReference>
<dbReference type="InterPro" id="IPR051127">
    <property type="entry name" value="Fungal_SecMet_Regulators"/>
</dbReference>
<dbReference type="PANTHER" id="PTHR47424:SF9">
    <property type="entry name" value="TAH-2"/>
    <property type="match status" value="1"/>
</dbReference>
<dbReference type="InterPro" id="IPR036864">
    <property type="entry name" value="Zn2-C6_fun-type_DNA-bd_sf"/>
</dbReference>
<dbReference type="Pfam" id="PF00172">
    <property type="entry name" value="Zn_clus"/>
    <property type="match status" value="1"/>
</dbReference>
<name>A0A9W8UYD4_9HYPO</name>
<organism evidence="7 8">
    <name type="scientific">Fusarium falciforme</name>
    <dbReference type="NCBI Taxonomy" id="195108"/>
    <lineage>
        <taxon>Eukaryota</taxon>
        <taxon>Fungi</taxon>
        <taxon>Dikarya</taxon>
        <taxon>Ascomycota</taxon>
        <taxon>Pezizomycotina</taxon>
        <taxon>Sordariomycetes</taxon>
        <taxon>Hypocreomycetidae</taxon>
        <taxon>Hypocreales</taxon>
        <taxon>Nectriaceae</taxon>
        <taxon>Fusarium</taxon>
        <taxon>Fusarium solani species complex</taxon>
    </lineage>
</organism>
<dbReference type="InterPro" id="IPR001138">
    <property type="entry name" value="Zn2Cys6_DnaBD"/>
</dbReference>
<dbReference type="GO" id="GO:0008270">
    <property type="term" value="F:zinc ion binding"/>
    <property type="evidence" value="ECO:0007669"/>
    <property type="project" value="InterPro"/>
</dbReference>
<keyword evidence="8" id="KW-1185">Reference proteome</keyword>
<accession>A0A9W8UYD4</accession>
<dbReference type="GO" id="GO:0005634">
    <property type="term" value="C:nucleus"/>
    <property type="evidence" value="ECO:0007669"/>
    <property type="project" value="TreeGrafter"/>
</dbReference>
<evidence type="ECO:0000313" key="8">
    <source>
        <dbReference type="Proteomes" id="UP001152087"/>
    </source>
</evidence>
<dbReference type="PROSITE" id="PS50048">
    <property type="entry name" value="ZN2_CY6_FUNGAL_2"/>
    <property type="match status" value="1"/>
</dbReference>
<evidence type="ECO:0000313" key="7">
    <source>
        <dbReference type="EMBL" id="KAJ4183245.1"/>
    </source>
</evidence>
<dbReference type="Proteomes" id="UP001152087">
    <property type="component" value="Unassembled WGS sequence"/>
</dbReference>
<evidence type="ECO:0000256" key="3">
    <source>
        <dbReference type="ARBA" id="ARBA00023163"/>
    </source>
</evidence>
<dbReference type="GO" id="GO:0000435">
    <property type="term" value="P:positive regulation of transcription from RNA polymerase II promoter by galactose"/>
    <property type="evidence" value="ECO:0007669"/>
    <property type="project" value="TreeGrafter"/>
</dbReference>
<dbReference type="Pfam" id="PF04082">
    <property type="entry name" value="Fungal_trans"/>
    <property type="match status" value="1"/>
</dbReference>
<dbReference type="PANTHER" id="PTHR47424">
    <property type="entry name" value="REGULATORY PROTEIN GAL4"/>
    <property type="match status" value="1"/>
</dbReference>
<protein>
    <recommendedName>
        <fullName evidence="6">Zn(2)-C6 fungal-type domain-containing protein</fullName>
    </recommendedName>
</protein>
<keyword evidence="4" id="KW-0539">Nucleus</keyword>
<evidence type="ECO:0000259" key="6">
    <source>
        <dbReference type="PROSITE" id="PS50048"/>
    </source>
</evidence>
<reference evidence="7" key="1">
    <citation type="submission" date="2022-09" db="EMBL/GenBank/DDBJ databases">
        <title>Fusarium specimens isolated from Avocado Roots.</title>
        <authorList>
            <person name="Stajich J."/>
            <person name="Roper C."/>
            <person name="Heimlech-Rivalta G."/>
        </authorList>
    </citation>
    <scope>NUCLEOTIDE SEQUENCE</scope>
    <source>
        <strain evidence="7">A02</strain>
    </source>
</reference>
<dbReference type="AlphaFoldDB" id="A0A9W8UYD4"/>
<dbReference type="GO" id="GO:0000981">
    <property type="term" value="F:DNA-binding transcription factor activity, RNA polymerase II-specific"/>
    <property type="evidence" value="ECO:0007669"/>
    <property type="project" value="InterPro"/>
</dbReference>
<dbReference type="PROSITE" id="PS00463">
    <property type="entry name" value="ZN2_CY6_FUNGAL_1"/>
    <property type="match status" value="1"/>
</dbReference>
<feature type="region of interest" description="Disordered" evidence="5">
    <location>
        <begin position="58"/>
        <end position="98"/>
    </location>
</feature>